<reference evidence="2 3" key="1">
    <citation type="submission" date="2018-06" db="EMBL/GenBank/DDBJ databases">
        <title>Draft Whole-Genome Sequence of the purple photosynthetic bacterium Rhodospeudomonas palustris XCP.</title>
        <authorList>
            <person name="Rayyan A."/>
            <person name="Meyer T.E."/>
            <person name="Kyndt J.A."/>
        </authorList>
    </citation>
    <scope>NUCLEOTIDE SEQUENCE [LARGE SCALE GENOMIC DNA]</scope>
    <source>
        <strain evidence="2 3">XCP</strain>
    </source>
</reference>
<dbReference type="RefSeq" id="WP_110788551.1">
    <property type="nucleotide sequence ID" value="NZ_QKQS01000038.1"/>
</dbReference>
<dbReference type="Pfam" id="PF07693">
    <property type="entry name" value="KAP_NTPase"/>
    <property type="match status" value="1"/>
</dbReference>
<evidence type="ECO:0000313" key="2">
    <source>
        <dbReference type="EMBL" id="PZA09204.1"/>
    </source>
</evidence>
<organism evidence="2 3">
    <name type="scientific">Rhodopseudomonas palustris</name>
    <dbReference type="NCBI Taxonomy" id="1076"/>
    <lineage>
        <taxon>Bacteria</taxon>
        <taxon>Pseudomonadati</taxon>
        <taxon>Pseudomonadota</taxon>
        <taxon>Alphaproteobacteria</taxon>
        <taxon>Hyphomicrobiales</taxon>
        <taxon>Nitrobacteraceae</taxon>
        <taxon>Rhodopseudomonas</taxon>
    </lineage>
</organism>
<dbReference type="Proteomes" id="UP000248134">
    <property type="component" value="Unassembled WGS sequence"/>
</dbReference>
<evidence type="ECO:0000259" key="1">
    <source>
        <dbReference type="Pfam" id="PF07693"/>
    </source>
</evidence>
<protein>
    <submittedName>
        <fullName evidence="2">NTPase</fullName>
    </submittedName>
</protein>
<dbReference type="AlphaFoldDB" id="A0A323U8V3"/>
<comment type="caution">
    <text evidence="2">The sequence shown here is derived from an EMBL/GenBank/DDBJ whole genome shotgun (WGS) entry which is preliminary data.</text>
</comment>
<sequence>MLLGVRRRFDGEEIGDALKDIEGPRNDKPITEPTDDRFGIDPFAKALAASIRKMRAPEGTVIALNGPWGSGKSSAVNLILHHLTDAIENDEIAVVNFACWWFRGEEALALAFFRELYAGLGPSLGDQFRKVLPKIGARLLRAGSVVSAGADLAGARGIGSVAAGTMSWFSDLIHAEDTVEKLHADLTKVLGEQKKRFLIVIDDIDRLSPDEALLIFRLVKSIGRLPNVIYLLVFDRYLAEAIVSERYPSEGPHYLEKMIQAGFDIPEPRQVDLNHELLRQVEAICGSPTEDSLVRFMNVFYDVIAPEIRTPRDLTRLTNALSVTWPGVGSEVDVADFIGVETLRLFRPGLYRAVRGNKERLCGTGDRYGRSGRDQKAEIDALMLGSVDAKEHERLRRALMRLFPRLESVWSNMNYGGDSASQWARQRFVCSSEHFESYFRFSIGDDVLPRREIDALIARASDSEFIKQKLREALTVTRKDGKTKAMLILDELNRYAANVSDEDVEPLLAAIFELGDDLDVESDKAGAFRIGDNQLRIHWLLRRLTLDRFDLATRSALFMAAIKRAALGWLVHFSQSSYQDYHPREGKSPEPEENCLTTELDAEALRHLSLGRLRSASQCGELVNSNPLAYLMFAWRELANDDGAEVKAWTVSKMNDDAAIALFAKAFTSYSWSQGLGMAGLGDRVAKRTTRAGIDSIDKILDKDAFRARVEEVAAKNEQEEAGRVVREFLAAWKRRDENPRD</sequence>
<dbReference type="InterPro" id="IPR011646">
    <property type="entry name" value="KAP_P-loop"/>
</dbReference>
<dbReference type="SUPFAM" id="SSF52540">
    <property type="entry name" value="P-loop containing nucleoside triphosphate hydrolases"/>
    <property type="match status" value="1"/>
</dbReference>
<accession>A0A323U8V3</accession>
<evidence type="ECO:0000313" key="3">
    <source>
        <dbReference type="Proteomes" id="UP000248134"/>
    </source>
</evidence>
<dbReference type="EMBL" id="QKQS01000038">
    <property type="protein sequence ID" value="PZA09204.1"/>
    <property type="molecule type" value="Genomic_DNA"/>
</dbReference>
<feature type="domain" description="KAP NTPase" evidence="1">
    <location>
        <begin position="41"/>
        <end position="324"/>
    </location>
</feature>
<gene>
    <name evidence="2" type="ORF">DNX69_24160</name>
</gene>
<dbReference type="InterPro" id="IPR027417">
    <property type="entry name" value="P-loop_NTPase"/>
</dbReference>
<dbReference type="OrthoDB" id="88903at2"/>
<proteinExistence type="predicted"/>
<dbReference type="Gene3D" id="3.40.50.300">
    <property type="entry name" value="P-loop containing nucleotide triphosphate hydrolases"/>
    <property type="match status" value="1"/>
</dbReference>
<name>A0A323U8V3_RHOPL</name>